<dbReference type="InterPro" id="IPR025493">
    <property type="entry name" value="DUF4384"/>
</dbReference>
<organism evidence="2 3">
    <name type="scientific">Candidatus Thiomargarita nelsonii</name>
    <dbReference type="NCBI Taxonomy" id="1003181"/>
    <lineage>
        <taxon>Bacteria</taxon>
        <taxon>Pseudomonadati</taxon>
        <taxon>Pseudomonadota</taxon>
        <taxon>Gammaproteobacteria</taxon>
        <taxon>Thiotrichales</taxon>
        <taxon>Thiotrichaceae</taxon>
        <taxon>Thiomargarita</taxon>
    </lineage>
</organism>
<evidence type="ECO:0000259" key="1">
    <source>
        <dbReference type="Pfam" id="PF14326"/>
    </source>
</evidence>
<dbReference type="Pfam" id="PF14326">
    <property type="entry name" value="DUF4384"/>
    <property type="match status" value="1"/>
</dbReference>
<comment type="caution">
    <text evidence="2">The sequence shown here is derived from an EMBL/GenBank/DDBJ whole genome shotgun (WGS) entry which is preliminary data.</text>
</comment>
<dbReference type="EMBL" id="JSZA02000013">
    <property type="protein sequence ID" value="KHD05823.1"/>
    <property type="molecule type" value="Genomic_DNA"/>
</dbReference>
<name>A0A0A6PJI3_9GAMM</name>
<gene>
    <name evidence="2" type="ORF">PN36_04890</name>
</gene>
<sequence>MIEESHVYHFPPIKVSLEADFPEPLLQIIKSAFQRNGKQSLPAYTLIDDPSQSALRLYLLRPKRKNGQFIRANADDVLPKPFANQPPELWILTQEQQLLYKNLQIPFDKPTEGVKQLQSHLNKLARARELKALKSPRGSTTPVSVQVSILNQVNDCPINANCVQLPNDLLYSKDGPYSLATFEGRTLSKDKILDFTLHNKSEEKYYCYLINISPDNAINVIFPNPEDSNEYARLNPGDSLRLTKEVVFVMGDVGKETIKVITSKNPIKIGLLEQPGVKNVLNPLERLLNNALHGRRENASIELGEWATGQVTFEVKKLGVSPD</sequence>
<proteinExistence type="predicted"/>
<reference evidence="2 3" key="1">
    <citation type="journal article" date="2016" name="Front. Microbiol.">
        <title>Single-Cell (Meta-)Genomics of a Dimorphic Candidatus Thiomargarita nelsonii Reveals Genomic Plasticity.</title>
        <authorList>
            <person name="Flood B.E."/>
            <person name="Fliss P."/>
            <person name="Jones D.S."/>
            <person name="Dick G.J."/>
            <person name="Jain S."/>
            <person name="Kaster A.K."/>
            <person name="Winkel M."/>
            <person name="Mussmann M."/>
            <person name="Bailey J."/>
        </authorList>
    </citation>
    <scope>NUCLEOTIDE SEQUENCE [LARGE SCALE GENOMIC DNA]</scope>
    <source>
        <strain evidence="2">Hydrate Ridge</strain>
    </source>
</reference>
<dbReference type="Proteomes" id="UP000030428">
    <property type="component" value="Unassembled WGS sequence"/>
</dbReference>
<dbReference type="AlphaFoldDB" id="A0A0A6PJI3"/>
<evidence type="ECO:0000313" key="3">
    <source>
        <dbReference type="Proteomes" id="UP000030428"/>
    </source>
</evidence>
<keyword evidence="3" id="KW-1185">Reference proteome</keyword>
<evidence type="ECO:0000313" key="2">
    <source>
        <dbReference type="EMBL" id="KHD05823.1"/>
    </source>
</evidence>
<feature type="domain" description="DUF4384" evidence="1">
    <location>
        <begin position="196"/>
        <end position="266"/>
    </location>
</feature>
<protein>
    <recommendedName>
        <fullName evidence="1">DUF4384 domain-containing protein</fullName>
    </recommendedName>
</protein>
<accession>A0A0A6PJI3</accession>